<dbReference type="Proteomes" id="UP000287651">
    <property type="component" value="Unassembled WGS sequence"/>
</dbReference>
<sequence length="187" mass="20761">MINNSYWALVRTDIRLDRVQYLNHRSVNNRKALFSAYSKRIALVHAKLKLLKSRTKPSNQIKKQPRNRTANQSFQEPTAPYRIVIRSDEDRQLVDIVNHIAPPGGPLPLRKDQISVPFERLGQEKGFSSGDLEIDGEVGVDGESPIAVAEELGEGPEIDELVVGGGARGAKMRNPAVGRRQEEGGSE</sequence>
<evidence type="ECO:0000313" key="3">
    <source>
        <dbReference type="Proteomes" id="UP000287651"/>
    </source>
</evidence>
<dbReference type="EMBL" id="AMZH03003175">
    <property type="protein sequence ID" value="RRT73157.1"/>
    <property type="molecule type" value="Genomic_DNA"/>
</dbReference>
<evidence type="ECO:0000256" key="1">
    <source>
        <dbReference type="SAM" id="MobiDB-lite"/>
    </source>
</evidence>
<comment type="caution">
    <text evidence="2">The sequence shown here is derived from an EMBL/GenBank/DDBJ whole genome shotgun (WGS) entry which is preliminary data.</text>
</comment>
<reference evidence="2 3" key="1">
    <citation type="journal article" date="2014" name="Agronomy (Basel)">
        <title>A Draft Genome Sequence for Ensete ventricosum, the Drought-Tolerant Tree Against Hunger.</title>
        <authorList>
            <person name="Harrison J."/>
            <person name="Moore K.A."/>
            <person name="Paszkiewicz K."/>
            <person name="Jones T."/>
            <person name="Grant M."/>
            <person name="Ambacheew D."/>
            <person name="Muzemil S."/>
            <person name="Studholme D.J."/>
        </authorList>
    </citation>
    <scope>NUCLEOTIDE SEQUENCE [LARGE SCALE GENOMIC DNA]</scope>
</reference>
<name>A0A427AAA3_ENSVE</name>
<protein>
    <submittedName>
        <fullName evidence="2">Uncharacterized protein</fullName>
    </submittedName>
</protein>
<dbReference type="AlphaFoldDB" id="A0A427AAA3"/>
<accession>A0A427AAA3</accession>
<gene>
    <name evidence="2" type="ORF">B296_00011949</name>
</gene>
<feature type="compositionally biased region" description="Polar residues" evidence="1">
    <location>
        <begin position="56"/>
        <end position="74"/>
    </location>
</feature>
<feature type="region of interest" description="Disordered" evidence="1">
    <location>
        <begin position="165"/>
        <end position="187"/>
    </location>
</feature>
<evidence type="ECO:0000313" key="2">
    <source>
        <dbReference type="EMBL" id="RRT73157.1"/>
    </source>
</evidence>
<organism evidence="2 3">
    <name type="scientific">Ensete ventricosum</name>
    <name type="common">Abyssinian banana</name>
    <name type="synonym">Musa ensete</name>
    <dbReference type="NCBI Taxonomy" id="4639"/>
    <lineage>
        <taxon>Eukaryota</taxon>
        <taxon>Viridiplantae</taxon>
        <taxon>Streptophyta</taxon>
        <taxon>Embryophyta</taxon>
        <taxon>Tracheophyta</taxon>
        <taxon>Spermatophyta</taxon>
        <taxon>Magnoliopsida</taxon>
        <taxon>Liliopsida</taxon>
        <taxon>Zingiberales</taxon>
        <taxon>Musaceae</taxon>
        <taxon>Ensete</taxon>
    </lineage>
</organism>
<feature type="region of interest" description="Disordered" evidence="1">
    <location>
        <begin position="54"/>
        <end position="74"/>
    </location>
</feature>
<proteinExistence type="predicted"/>